<name>A0A231GPJ5_PSEJE</name>
<dbReference type="PANTHER" id="PTHR43428">
    <property type="entry name" value="ARSENATE REDUCTASE"/>
    <property type="match status" value="1"/>
</dbReference>
<sequence>MADKIRVLFVCAKNDVRSLLAEAMLRHTDSSSFEAFSAGLEPGEVDPRTVESLEHIGIETNGLRSKSINEFDGQQFHYVITLCDKSSEDASRMPSSGEVIVWCFEDPTTSEKHEPFRHALQEIHDRIKMFVTVKTRQ</sequence>
<dbReference type="Proteomes" id="UP000198542">
    <property type="component" value="Unassembled WGS sequence"/>
</dbReference>
<dbReference type="GO" id="GO:0046685">
    <property type="term" value="P:response to arsenic-containing substance"/>
    <property type="evidence" value="ECO:0007669"/>
    <property type="project" value="UniProtKB-KW"/>
</dbReference>
<accession>A0A231GPJ5</accession>
<dbReference type="PANTHER" id="PTHR43428:SF1">
    <property type="entry name" value="ARSENATE REDUCTASE"/>
    <property type="match status" value="1"/>
</dbReference>
<protein>
    <submittedName>
        <fullName evidence="3">Protein-tyrosine-phosphatase</fullName>
    </submittedName>
</protein>
<dbReference type="Pfam" id="PF01451">
    <property type="entry name" value="LMWPc"/>
    <property type="match status" value="1"/>
</dbReference>
<dbReference type="Gene3D" id="3.40.50.2300">
    <property type="match status" value="1"/>
</dbReference>
<dbReference type="AlphaFoldDB" id="A0A231GPJ5"/>
<feature type="domain" description="Phosphotyrosine protein phosphatase I" evidence="2">
    <location>
        <begin position="5"/>
        <end position="133"/>
    </location>
</feature>
<dbReference type="SMART" id="SM00226">
    <property type="entry name" value="LMWPc"/>
    <property type="match status" value="1"/>
</dbReference>
<keyword evidence="4" id="KW-1185">Reference proteome</keyword>
<dbReference type="RefSeq" id="WP_090454558.1">
    <property type="nucleotide sequence ID" value="NZ_FNTC01000002.1"/>
</dbReference>
<dbReference type="SUPFAM" id="SSF52788">
    <property type="entry name" value="Phosphotyrosine protein phosphatases I"/>
    <property type="match status" value="1"/>
</dbReference>
<dbReference type="EMBL" id="FNTC01000002">
    <property type="protein sequence ID" value="SEC11830.1"/>
    <property type="molecule type" value="Genomic_DNA"/>
</dbReference>
<dbReference type="InterPro" id="IPR023485">
    <property type="entry name" value="Ptyr_pPase"/>
</dbReference>
<evidence type="ECO:0000256" key="1">
    <source>
        <dbReference type="ARBA" id="ARBA00022849"/>
    </source>
</evidence>
<keyword evidence="1" id="KW-0059">Arsenical resistance</keyword>
<dbReference type="InterPro" id="IPR036196">
    <property type="entry name" value="Ptyr_pPase_sf"/>
</dbReference>
<evidence type="ECO:0000259" key="2">
    <source>
        <dbReference type="SMART" id="SM00226"/>
    </source>
</evidence>
<reference evidence="4" key="1">
    <citation type="submission" date="2016-10" db="EMBL/GenBank/DDBJ databases">
        <authorList>
            <person name="Varghese N."/>
            <person name="Submissions S."/>
        </authorList>
    </citation>
    <scope>NUCLEOTIDE SEQUENCE [LARGE SCALE GENOMIC DNA]</scope>
    <source>
        <strain evidence="4">BS3660</strain>
    </source>
</reference>
<proteinExistence type="predicted"/>
<dbReference type="CDD" id="cd16345">
    <property type="entry name" value="LMWP_ArsC"/>
    <property type="match status" value="1"/>
</dbReference>
<organism evidence="3 4">
    <name type="scientific">Pseudomonas jessenii</name>
    <dbReference type="NCBI Taxonomy" id="77298"/>
    <lineage>
        <taxon>Bacteria</taxon>
        <taxon>Pseudomonadati</taxon>
        <taxon>Pseudomonadota</taxon>
        <taxon>Gammaproteobacteria</taxon>
        <taxon>Pseudomonadales</taxon>
        <taxon>Pseudomonadaceae</taxon>
        <taxon>Pseudomonas</taxon>
    </lineage>
</organism>
<gene>
    <name evidence="3" type="ORF">SAMN04490187_3239</name>
</gene>
<evidence type="ECO:0000313" key="3">
    <source>
        <dbReference type="EMBL" id="SEC11830.1"/>
    </source>
</evidence>
<evidence type="ECO:0000313" key="4">
    <source>
        <dbReference type="Proteomes" id="UP000198542"/>
    </source>
</evidence>